<dbReference type="Pfam" id="PF12844">
    <property type="entry name" value="HTH_19"/>
    <property type="match status" value="1"/>
</dbReference>
<dbReference type="InterPro" id="IPR010982">
    <property type="entry name" value="Lambda_DNA-bd_dom_sf"/>
</dbReference>
<gene>
    <name evidence="3" type="ORF">SAMN02910350_00263</name>
</gene>
<protein>
    <submittedName>
        <fullName evidence="3">Helix-turn-helix</fullName>
    </submittedName>
</protein>
<dbReference type="AlphaFoldDB" id="A0A1G5RR21"/>
<dbReference type="InterPro" id="IPR001387">
    <property type="entry name" value="Cro/C1-type_HTH"/>
</dbReference>
<reference evidence="3 4" key="1">
    <citation type="submission" date="2016-10" db="EMBL/GenBank/DDBJ databases">
        <authorList>
            <person name="de Groot N.N."/>
        </authorList>
    </citation>
    <scope>NUCLEOTIDE SEQUENCE [LARGE SCALE GENOMIC DNA]</scope>
    <source>
        <strain evidence="3 4">DSM 10317</strain>
    </source>
</reference>
<organism evidence="3 4">
    <name type="scientific">Pseudobutyrivibrio xylanivorans</name>
    <dbReference type="NCBI Taxonomy" id="185007"/>
    <lineage>
        <taxon>Bacteria</taxon>
        <taxon>Bacillati</taxon>
        <taxon>Bacillota</taxon>
        <taxon>Clostridia</taxon>
        <taxon>Lachnospirales</taxon>
        <taxon>Lachnospiraceae</taxon>
        <taxon>Pseudobutyrivibrio</taxon>
    </lineage>
</organism>
<dbReference type="PROSITE" id="PS50943">
    <property type="entry name" value="HTH_CROC1"/>
    <property type="match status" value="1"/>
</dbReference>
<dbReference type="Proteomes" id="UP000199428">
    <property type="component" value="Unassembled WGS sequence"/>
</dbReference>
<evidence type="ECO:0000313" key="4">
    <source>
        <dbReference type="Proteomes" id="UP000199428"/>
    </source>
</evidence>
<dbReference type="GO" id="GO:0003677">
    <property type="term" value="F:DNA binding"/>
    <property type="evidence" value="ECO:0007669"/>
    <property type="project" value="InterPro"/>
</dbReference>
<dbReference type="InterPro" id="IPR011990">
    <property type="entry name" value="TPR-like_helical_dom_sf"/>
</dbReference>
<accession>A0A1G5RR21</accession>
<dbReference type="RefSeq" id="WP_090160724.1">
    <property type="nucleotide sequence ID" value="NZ_FMWK01000001.1"/>
</dbReference>
<feature type="coiled-coil region" evidence="1">
    <location>
        <begin position="91"/>
        <end position="118"/>
    </location>
</feature>
<dbReference type="CDD" id="cd00093">
    <property type="entry name" value="HTH_XRE"/>
    <property type="match status" value="1"/>
</dbReference>
<evidence type="ECO:0000256" key="1">
    <source>
        <dbReference type="SAM" id="Coils"/>
    </source>
</evidence>
<proteinExistence type="predicted"/>
<keyword evidence="1" id="KW-0175">Coiled coil</keyword>
<name>A0A1G5RR21_PSEXY</name>
<sequence length="302" mass="35571">MQKTSFGKYLKWLRKKFKLTQQQLAEMADCAISTIARLESGVELPSRRIFMKLNSIFESIGIVYDELWMESVFGFKAARKELLNAIKKGRGEEIERKLEQFRYLMEECEEENDEEEKRENMQYYALGHLISIRERGFSVEQYLDEMIQTFELRRRIPDFEDIPNIKLSQIEYQILYEMGEAYRIMGDTETAEIICRGLLANEMDPRSPFVIDKYMETSFALARVCMSKNDFATVGECLNYIFSQYVNNNDTRTIIHSLMIQMEVCEQLGDKKGAKLIKDFLEATNELMGYMAGKYDLNWNKR</sequence>
<dbReference type="SUPFAM" id="SSF47413">
    <property type="entry name" value="lambda repressor-like DNA-binding domains"/>
    <property type="match status" value="1"/>
</dbReference>
<dbReference type="SMART" id="SM00530">
    <property type="entry name" value="HTH_XRE"/>
    <property type="match status" value="1"/>
</dbReference>
<feature type="domain" description="HTH cro/C1-type" evidence="2">
    <location>
        <begin position="10"/>
        <end position="67"/>
    </location>
</feature>
<evidence type="ECO:0000259" key="2">
    <source>
        <dbReference type="PROSITE" id="PS50943"/>
    </source>
</evidence>
<dbReference type="EMBL" id="FMWK01000001">
    <property type="protein sequence ID" value="SCZ76457.1"/>
    <property type="molecule type" value="Genomic_DNA"/>
</dbReference>
<dbReference type="Gene3D" id="1.25.40.10">
    <property type="entry name" value="Tetratricopeptide repeat domain"/>
    <property type="match status" value="1"/>
</dbReference>
<evidence type="ECO:0000313" key="3">
    <source>
        <dbReference type="EMBL" id="SCZ76457.1"/>
    </source>
</evidence>